<dbReference type="SUPFAM" id="SSF74650">
    <property type="entry name" value="Galactose mutarotase-like"/>
    <property type="match status" value="1"/>
</dbReference>
<evidence type="ECO:0000313" key="2">
    <source>
        <dbReference type="Proteomes" id="UP001410394"/>
    </source>
</evidence>
<dbReference type="CDD" id="cd09021">
    <property type="entry name" value="Aldose_epim_Ec_YphB"/>
    <property type="match status" value="1"/>
</dbReference>
<evidence type="ECO:0000313" key="1">
    <source>
        <dbReference type="EMBL" id="MEN3068844.1"/>
    </source>
</evidence>
<dbReference type="Gene3D" id="2.70.98.10">
    <property type="match status" value="1"/>
</dbReference>
<proteinExistence type="predicted"/>
<gene>
    <name evidence="1" type="ORF">ABDB84_10160</name>
</gene>
<dbReference type="Proteomes" id="UP001410394">
    <property type="component" value="Unassembled WGS sequence"/>
</dbReference>
<dbReference type="Pfam" id="PF01263">
    <property type="entry name" value="Aldose_epim"/>
    <property type="match status" value="1"/>
</dbReference>
<comment type="caution">
    <text evidence="1">The sequence shown here is derived from an EMBL/GenBank/DDBJ whole genome shotgun (WGS) entry which is preliminary data.</text>
</comment>
<dbReference type="InterPro" id="IPR014718">
    <property type="entry name" value="GH-type_carb-bd"/>
</dbReference>
<organism evidence="1 2">
    <name type="scientific">Uliginosibacterium sediminicola</name>
    <dbReference type="NCBI Taxonomy" id="2024550"/>
    <lineage>
        <taxon>Bacteria</taxon>
        <taxon>Pseudomonadati</taxon>
        <taxon>Pseudomonadota</taxon>
        <taxon>Betaproteobacteria</taxon>
        <taxon>Rhodocyclales</taxon>
        <taxon>Zoogloeaceae</taxon>
        <taxon>Uliginosibacterium</taxon>
    </lineage>
</organism>
<dbReference type="RefSeq" id="WP_345919613.1">
    <property type="nucleotide sequence ID" value="NZ_JBDIVE010000004.1"/>
</dbReference>
<reference evidence="1 2" key="1">
    <citation type="journal article" date="2018" name="Int. J. Syst. Evol. Microbiol.">
        <title>Uliginosibacterium sediminicola sp. nov., isolated from freshwater sediment.</title>
        <authorList>
            <person name="Hwang W.M."/>
            <person name="Kim S.M."/>
            <person name="Kang K."/>
            <person name="Ahn T.Y."/>
        </authorList>
    </citation>
    <scope>NUCLEOTIDE SEQUENCE [LARGE SCALE GENOMIC DNA]</scope>
    <source>
        <strain evidence="1 2">M1-21</strain>
    </source>
</reference>
<dbReference type="EMBL" id="JBDIVE010000004">
    <property type="protein sequence ID" value="MEN3068844.1"/>
    <property type="molecule type" value="Genomic_DNA"/>
</dbReference>
<protein>
    <submittedName>
        <fullName evidence="1">Aldose 1-epimerase</fullName>
    </submittedName>
</protein>
<accession>A0ABU9YYK4</accession>
<dbReference type="InterPro" id="IPR011013">
    <property type="entry name" value="Gal_mutarotase_sf_dom"/>
</dbReference>
<name>A0ABU9YYK4_9RHOO</name>
<dbReference type="InterPro" id="IPR008183">
    <property type="entry name" value="Aldose_1/G6P_1-epimerase"/>
</dbReference>
<keyword evidence="2" id="KW-1185">Reference proteome</keyword>
<sequence>MSDPVVLNIETSEQRLGLMPELGGSVAYWEIRRDGEWKALWRPYAPEVDGRRFVGNLPLVPFSNRITGGGITVDGVFYPMAPNRFDPVPIHGTGWMHTWDVREHSAQAIELSVTSLKKHGYPWEYASTQRYSLTEDSMTMLLEVEHLGDKPLPYGLAWHPFQLRGDDPQGPRLQFKADGYWASTPEGIAAEHIKGLPEGWDFNTLKPLGHGKIDNNFSGWDGKMIMERDDIDLHLEWETTQPAGLETSILFRPEGQPFFCFEPITHITDAFHRPGMPGLKMLAKGERMTLEVVQKLSRIKR</sequence>